<organism evidence="2 3">
    <name type="scientific">Actinokineospora xionganensis</name>
    <dbReference type="NCBI Taxonomy" id="2684470"/>
    <lineage>
        <taxon>Bacteria</taxon>
        <taxon>Bacillati</taxon>
        <taxon>Actinomycetota</taxon>
        <taxon>Actinomycetes</taxon>
        <taxon>Pseudonocardiales</taxon>
        <taxon>Pseudonocardiaceae</taxon>
        <taxon>Actinokineospora</taxon>
    </lineage>
</organism>
<evidence type="ECO:0000256" key="1">
    <source>
        <dbReference type="ARBA" id="ARBA00008007"/>
    </source>
</evidence>
<gene>
    <name evidence="2" type="ORF">GPZ80_14490</name>
</gene>
<dbReference type="PANTHER" id="PTHR47505:SF1">
    <property type="entry name" value="DNA UTILIZATION PROTEIN YHGH"/>
    <property type="match status" value="1"/>
</dbReference>
<evidence type="ECO:0000313" key="3">
    <source>
        <dbReference type="Proteomes" id="UP000734823"/>
    </source>
</evidence>
<comment type="caution">
    <text evidence="2">The sequence shown here is derived from an EMBL/GenBank/DDBJ whole genome shotgun (WGS) entry which is preliminary data.</text>
</comment>
<dbReference type="PANTHER" id="PTHR47505">
    <property type="entry name" value="DNA UTILIZATION PROTEIN YHGH"/>
    <property type="match status" value="1"/>
</dbReference>
<reference evidence="2 3" key="1">
    <citation type="submission" date="2020-06" db="EMBL/GenBank/DDBJ databases">
        <title>Actinokineospora xiongansis sp. nov., isolated from soil of Baiyangdian.</title>
        <authorList>
            <person name="Zhang X."/>
        </authorList>
    </citation>
    <scope>NUCLEOTIDE SEQUENCE [LARGE SCALE GENOMIC DNA]</scope>
    <source>
        <strain evidence="2 3">HBU206404</strain>
    </source>
</reference>
<dbReference type="CDD" id="cd06223">
    <property type="entry name" value="PRTases_typeI"/>
    <property type="match status" value="1"/>
</dbReference>
<keyword evidence="3" id="KW-1185">Reference proteome</keyword>
<dbReference type="Proteomes" id="UP000734823">
    <property type="component" value="Unassembled WGS sequence"/>
</dbReference>
<dbReference type="InterPro" id="IPR051910">
    <property type="entry name" value="ComF/GntX_DNA_util-trans"/>
</dbReference>
<dbReference type="EMBL" id="JABVED010000007">
    <property type="protein sequence ID" value="MBC6448378.1"/>
    <property type="molecule type" value="Genomic_DNA"/>
</dbReference>
<dbReference type="SUPFAM" id="SSF53271">
    <property type="entry name" value="PRTase-like"/>
    <property type="match status" value="1"/>
</dbReference>
<evidence type="ECO:0000313" key="2">
    <source>
        <dbReference type="EMBL" id="MBC6448378.1"/>
    </source>
</evidence>
<proteinExistence type="inferred from homology"/>
<dbReference type="InterPro" id="IPR000836">
    <property type="entry name" value="PRTase_dom"/>
</dbReference>
<dbReference type="InterPro" id="IPR029057">
    <property type="entry name" value="PRTase-like"/>
</dbReference>
<sequence length="213" mass="22470">MPLLDLILPRTCAGCEAPNTRWCPPCARTTSLRSIERSTLTTPTYALAPYAGPARRLVLHYKDNRRELAPILGKCLAQALIRLAEDAPPWAEDVWLVPAPSRSVAAARRGGNHMLRAAVHTAGELARHGMTAHVAPALRVAGTRDSVGLTRSQRAANLRGAVSVKRGTTPPPGTPAILVDDVVTTGATAAACVRALDKADIPVVAILAFTATV</sequence>
<accession>A0ABR7L6Q4</accession>
<name>A0ABR7L6Q4_9PSEU</name>
<comment type="similarity">
    <text evidence="1">Belongs to the ComF/GntX family.</text>
</comment>
<protein>
    <submittedName>
        <fullName evidence="2">ComF family protein</fullName>
    </submittedName>
</protein>
<dbReference type="Gene3D" id="3.40.50.2020">
    <property type="match status" value="1"/>
</dbReference>